<dbReference type="Proteomes" id="UP000694930">
    <property type="component" value="Chromosome 2"/>
</dbReference>
<keyword evidence="1" id="KW-1185">Reference proteome</keyword>
<reference evidence="1" key="1">
    <citation type="journal article" date="2014" name="Nat. Genet.">
        <title>The genome of the stress-tolerant wild tomato species Solanum pennellii.</title>
        <authorList>
            <person name="Bolger A."/>
            <person name="Scossa F."/>
            <person name="Bolger M.E."/>
            <person name="Lanz C."/>
            <person name="Maumus F."/>
            <person name="Tohge T."/>
            <person name="Quesneville H."/>
            <person name="Alseekh S."/>
            <person name="Sorensen I."/>
            <person name="Lichtenstein G."/>
            <person name="Fich E.A."/>
            <person name="Conte M."/>
            <person name="Keller H."/>
            <person name="Schneeberger K."/>
            <person name="Schwacke R."/>
            <person name="Ofner I."/>
            <person name="Vrebalov J."/>
            <person name="Xu Y."/>
            <person name="Osorio S."/>
            <person name="Aflitos S.A."/>
            <person name="Schijlen E."/>
            <person name="Jimenez-Gomez J.M."/>
            <person name="Ryngajllo M."/>
            <person name="Kimura S."/>
            <person name="Kumar R."/>
            <person name="Koenig D."/>
            <person name="Headland L.R."/>
            <person name="Maloof J.N."/>
            <person name="Sinha N."/>
            <person name="van Ham R.C."/>
            <person name="Lankhorst R.K."/>
            <person name="Mao L."/>
            <person name="Vogel A."/>
            <person name="Arsova B."/>
            <person name="Panstruga R."/>
            <person name="Fei Z."/>
            <person name="Rose J.K."/>
            <person name="Zamir D."/>
            <person name="Carrari F."/>
            <person name="Giovannoni J.J."/>
            <person name="Weigel D."/>
            <person name="Usadel B."/>
            <person name="Fernie A.R."/>
        </authorList>
    </citation>
    <scope>NUCLEOTIDE SEQUENCE [LARGE SCALE GENOMIC DNA]</scope>
    <source>
        <strain evidence="1">cv. LA0716</strain>
    </source>
</reference>
<organism evidence="1 2">
    <name type="scientific">Solanum pennellii</name>
    <name type="common">Tomato</name>
    <name type="synonym">Lycopersicon pennellii</name>
    <dbReference type="NCBI Taxonomy" id="28526"/>
    <lineage>
        <taxon>Eukaryota</taxon>
        <taxon>Viridiplantae</taxon>
        <taxon>Streptophyta</taxon>
        <taxon>Embryophyta</taxon>
        <taxon>Tracheophyta</taxon>
        <taxon>Spermatophyta</taxon>
        <taxon>Magnoliopsida</taxon>
        <taxon>eudicotyledons</taxon>
        <taxon>Gunneridae</taxon>
        <taxon>Pentapetalae</taxon>
        <taxon>asterids</taxon>
        <taxon>lamiids</taxon>
        <taxon>Solanales</taxon>
        <taxon>Solanaceae</taxon>
        <taxon>Solanoideae</taxon>
        <taxon>Solaneae</taxon>
        <taxon>Solanum</taxon>
        <taxon>Solanum subgen. Lycopersicon</taxon>
    </lineage>
</organism>
<accession>A0ABM1G0Y4</accession>
<name>A0ABM1G0Y4_SOLPN</name>
<proteinExistence type="predicted"/>
<evidence type="ECO:0000313" key="1">
    <source>
        <dbReference type="Proteomes" id="UP000694930"/>
    </source>
</evidence>
<reference evidence="2" key="2">
    <citation type="submission" date="2025-08" db="UniProtKB">
        <authorList>
            <consortium name="RefSeq"/>
        </authorList>
    </citation>
    <scope>IDENTIFICATION</scope>
</reference>
<dbReference type="GeneID" id="107009545"/>
<dbReference type="RefSeq" id="XP_015064374.1">
    <property type="nucleotide sequence ID" value="XM_015208888.2"/>
</dbReference>
<sequence length="137" mass="15597">MPSISLLSVSLLMINPTPNTPHLKLNVDGAFNPKKHTGSIGGAIKDSNGNFERWVSTKRSTLCLWRSWLFKKVLNLLINIISNPFSLKPTPLRWETTLRILTLFKPHLTQIYKNCCCVHVGQGIGEVFEEFDQYSFH</sequence>
<evidence type="ECO:0000313" key="2">
    <source>
        <dbReference type="RefSeq" id="XP_015064374.1"/>
    </source>
</evidence>
<gene>
    <name evidence="2" type="primary">LOC107009545</name>
</gene>
<protein>
    <submittedName>
        <fullName evidence="2">Uncharacterized protein LOC107009545 isoform X1</fullName>
    </submittedName>
</protein>